<dbReference type="AlphaFoldDB" id="A0A9J6GHC4"/>
<comment type="caution">
    <text evidence="2">The sequence shown here is derived from an EMBL/GenBank/DDBJ whole genome shotgun (WGS) entry which is preliminary data.</text>
</comment>
<dbReference type="Gene3D" id="1.10.8.20">
    <property type="entry name" value="N-terminal domain of phosphatidylinositol transfer protein sec14p"/>
    <property type="match status" value="1"/>
</dbReference>
<dbReference type="GO" id="GO:0016020">
    <property type="term" value="C:membrane"/>
    <property type="evidence" value="ECO:0007669"/>
    <property type="project" value="TreeGrafter"/>
</dbReference>
<dbReference type="SUPFAM" id="SSF46938">
    <property type="entry name" value="CRAL/TRIO N-terminal domain"/>
    <property type="match status" value="1"/>
</dbReference>
<feature type="domain" description="CRAL/TRIO N-terminal" evidence="1">
    <location>
        <begin position="56"/>
        <end position="81"/>
    </location>
</feature>
<dbReference type="PANTHER" id="PTHR10174:SF130">
    <property type="entry name" value="ALPHA-TOCOPHEROL TRANSFER PROTEIN-LIKE"/>
    <property type="match status" value="1"/>
</dbReference>
<dbReference type="PANTHER" id="PTHR10174">
    <property type="entry name" value="ALPHA-TOCOPHEROL TRANSFER PROTEIN-RELATED"/>
    <property type="match status" value="1"/>
</dbReference>
<dbReference type="Proteomes" id="UP000821853">
    <property type="component" value="Chromosome 4"/>
</dbReference>
<organism evidence="2 3">
    <name type="scientific">Haemaphysalis longicornis</name>
    <name type="common">Bush tick</name>
    <dbReference type="NCBI Taxonomy" id="44386"/>
    <lineage>
        <taxon>Eukaryota</taxon>
        <taxon>Metazoa</taxon>
        <taxon>Ecdysozoa</taxon>
        <taxon>Arthropoda</taxon>
        <taxon>Chelicerata</taxon>
        <taxon>Arachnida</taxon>
        <taxon>Acari</taxon>
        <taxon>Parasitiformes</taxon>
        <taxon>Ixodida</taxon>
        <taxon>Ixodoidea</taxon>
        <taxon>Ixodidae</taxon>
        <taxon>Haemaphysalinae</taxon>
        <taxon>Haemaphysalis</taxon>
    </lineage>
</organism>
<proteinExistence type="predicted"/>
<sequence length="244" mass="28137">MLNTEESAYPICGTGLPELELVARRDLGETPEVKEHSLALLKQLITGDERLHCPADDAFLVKYLRARKYRVAEAFEMIRNYFRSRLRLREFFDDLSPDTVPYPKLCVENRLILVSKLRDPQGRAVVMMKFGEYRPRPKRMQEFWFILVTRRVQIDVQWGPLLKENGERVATALREAPAQRRGENRKQLAHARFPEEEEQTPVICYGALLPQSRPEPGNAAVEGCAALDEKRAYLLAQTVDCTHN</sequence>
<evidence type="ECO:0000259" key="1">
    <source>
        <dbReference type="SMART" id="SM01100"/>
    </source>
</evidence>
<name>A0A9J6GHC4_HAELO</name>
<dbReference type="Pfam" id="PF03765">
    <property type="entry name" value="CRAL_TRIO_N"/>
    <property type="match status" value="1"/>
</dbReference>
<dbReference type="GO" id="GO:1902936">
    <property type="term" value="F:phosphatidylinositol bisphosphate binding"/>
    <property type="evidence" value="ECO:0007669"/>
    <property type="project" value="TreeGrafter"/>
</dbReference>
<evidence type="ECO:0000313" key="2">
    <source>
        <dbReference type="EMBL" id="KAH9374177.1"/>
    </source>
</evidence>
<accession>A0A9J6GHC4</accession>
<dbReference type="OrthoDB" id="75724at2759"/>
<dbReference type="SMART" id="SM01100">
    <property type="entry name" value="CRAL_TRIO_N"/>
    <property type="match status" value="1"/>
</dbReference>
<reference evidence="2 3" key="1">
    <citation type="journal article" date="2020" name="Cell">
        <title>Large-Scale Comparative Analyses of Tick Genomes Elucidate Their Genetic Diversity and Vector Capacities.</title>
        <authorList>
            <consortium name="Tick Genome and Microbiome Consortium (TIGMIC)"/>
            <person name="Jia N."/>
            <person name="Wang J."/>
            <person name="Shi W."/>
            <person name="Du L."/>
            <person name="Sun Y."/>
            <person name="Zhan W."/>
            <person name="Jiang J.F."/>
            <person name="Wang Q."/>
            <person name="Zhang B."/>
            <person name="Ji P."/>
            <person name="Bell-Sakyi L."/>
            <person name="Cui X.M."/>
            <person name="Yuan T.T."/>
            <person name="Jiang B.G."/>
            <person name="Yang W.F."/>
            <person name="Lam T.T."/>
            <person name="Chang Q.C."/>
            <person name="Ding S.J."/>
            <person name="Wang X.J."/>
            <person name="Zhu J.G."/>
            <person name="Ruan X.D."/>
            <person name="Zhao L."/>
            <person name="Wei J.T."/>
            <person name="Ye R.Z."/>
            <person name="Que T.C."/>
            <person name="Du C.H."/>
            <person name="Zhou Y.H."/>
            <person name="Cheng J.X."/>
            <person name="Dai P.F."/>
            <person name="Guo W.B."/>
            <person name="Han X.H."/>
            <person name="Huang E.J."/>
            <person name="Li L.F."/>
            <person name="Wei W."/>
            <person name="Gao Y.C."/>
            <person name="Liu J.Z."/>
            <person name="Shao H.Z."/>
            <person name="Wang X."/>
            <person name="Wang C.C."/>
            <person name="Yang T.C."/>
            <person name="Huo Q.B."/>
            <person name="Li W."/>
            <person name="Chen H.Y."/>
            <person name="Chen S.E."/>
            <person name="Zhou L.G."/>
            <person name="Ni X.B."/>
            <person name="Tian J.H."/>
            <person name="Sheng Y."/>
            <person name="Liu T."/>
            <person name="Pan Y.S."/>
            <person name="Xia L.Y."/>
            <person name="Li J."/>
            <person name="Zhao F."/>
            <person name="Cao W.C."/>
        </authorList>
    </citation>
    <scope>NUCLEOTIDE SEQUENCE [LARGE SCALE GENOMIC DNA]</scope>
    <source>
        <strain evidence="2">HaeL-2018</strain>
    </source>
</reference>
<dbReference type="InterPro" id="IPR011074">
    <property type="entry name" value="CRAL/TRIO_N_dom"/>
</dbReference>
<keyword evidence="3" id="KW-1185">Reference proteome</keyword>
<dbReference type="VEuPathDB" id="VectorBase:HLOH_045571"/>
<evidence type="ECO:0000313" key="3">
    <source>
        <dbReference type="Proteomes" id="UP000821853"/>
    </source>
</evidence>
<gene>
    <name evidence="2" type="ORF">HPB48_002360</name>
</gene>
<dbReference type="EMBL" id="JABSTR010000006">
    <property type="protein sequence ID" value="KAH9374177.1"/>
    <property type="molecule type" value="Genomic_DNA"/>
</dbReference>
<dbReference type="InterPro" id="IPR036273">
    <property type="entry name" value="CRAL/TRIO_N_dom_sf"/>
</dbReference>
<protein>
    <recommendedName>
        <fullName evidence="1">CRAL/TRIO N-terminal domain-containing protein</fullName>
    </recommendedName>
</protein>